<organism evidence="2 3">
    <name type="scientific">Durusdinium trenchii</name>
    <dbReference type="NCBI Taxonomy" id="1381693"/>
    <lineage>
        <taxon>Eukaryota</taxon>
        <taxon>Sar</taxon>
        <taxon>Alveolata</taxon>
        <taxon>Dinophyceae</taxon>
        <taxon>Suessiales</taxon>
        <taxon>Symbiodiniaceae</taxon>
        <taxon>Durusdinium</taxon>
    </lineage>
</organism>
<feature type="transmembrane region" description="Helical" evidence="1">
    <location>
        <begin position="36"/>
        <end position="61"/>
    </location>
</feature>
<evidence type="ECO:0000313" key="2">
    <source>
        <dbReference type="EMBL" id="CAK9050697.1"/>
    </source>
</evidence>
<keyword evidence="1" id="KW-0812">Transmembrane</keyword>
<protein>
    <submittedName>
        <fullName evidence="2">Uncharacterized protein</fullName>
    </submittedName>
</protein>
<gene>
    <name evidence="2" type="ORF">CCMP2556_LOCUS25821</name>
</gene>
<dbReference type="EMBL" id="CAXAMN010017557">
    <property type="protein sequence ID" value="CAK9050697.1"/>
    <property type="molecule type" value="Genomic_DNA"/>
</dbReference>
<keyword evidence="1" id="KW-1133">Transmembrane helix</keyword>
<comment type="caution">
    <text evidence="2">The sequence shown here is derived from an EMBL/GenBank/DDBJ whole genome shotgun (WGS) entry which is preliminary data.</text>
</comment>
<keyword evidence="1" id="KW-0472">Membrane</keyword>
<dbReference type="Proteomes" id="UP001642484">
    <property type="component" value="Unassembled WGS sequence"/>
</dbReference>
<evidence type="ECO:0000313" key="3">
    <source>
        <dbReference type="Proteomes" id="UP001642484"/>
    </source>
</evidence>
<proteinExistence type="predicted"/>
<accession>A0ABP0MGV4</accession>
<reference evidence="2 3" key="1">
    <citation type="submission" date="2024-02" db="EMBL/GenBank/DDBJ databases">
        <authorList>
            <person name="Chen Y."/>
            <person name="Shah S."/>
            <person name="Dougan E. K."/>
            <person name="Thang M."/>
            <person name="Chan C."/>
        </authorList>
    </citation>
    <scope>NUCLEOTIDE SEQUENCE [LARGE SCALE GENOMIC DNA]</scope>
</reference>
<keyword evidence="3" id="KW-1185">Reference proteome</keyword>
<evidence type="ECO:0000256" key="1">
    <source>
        <dbReference type="SAM" id="Phobius"/>
    </source>
</evidence>
<name>A0ABP0MGV4_9DINO</name>
<sequence length="120" mass="13340">MDFGFHEHPAGARVKTEIHWNLLAAEWNTFCSSMKIHYWAVHAAAAFMIIVGFGVAIYMVFHFSGALDPQDGCSLWHDACNDNSHDAETAQTLKCASQMLVIANNTITTVCIVWLERAPT</sequence>